<evidence type="ECO:0000313" key="2">
    <source>
        <dbReference type="EMBL" id="KAK4045389.1"/>
    </source>
</evidence>
<dbReference type="EMBL" id="JAOYFB010000043">
    <property type="protein sequence ID" value="KAK4045389.1"/>
    <property type="molecule type" value="Genomic_DNA"/>
</dbReference>
<proteinExistence type="predicted"/>
<evidence type="ECO:0000256" key="1">
    <source>
        <dbReference type="SAM" id="MobiDB-lite"/>
    </source>
</evidence>
<gene>
    <name evidence="2" type="ORF">OUZ56_032996</name>
</gene>
<sequence length="87" mass="9560">MAGGLLMASRKAKHERAIASAQYNGWLAASQLNLPQCTKLQALCRTTMTLKKCIAGEKGPNEKGPDEKRTGNKDPSKKDLTNKDHFF</sequence>
<comment type="caution">
    <text evidence="2">The sequence shown here is derived from an EMBL/GenBank/DDBJ whole genome shotgun (WGS) entry which is preliminary data.</text>
</comment>
<feature type="region of interest" description="Disordered" evidence="1">
    <location>
        <begin position="54"/>
        <end position="87"/>
    </location>
</feature>
<name>A0ABR0B9Y9_9CRUS</name>
<evidence type="ECO:0000313" key="3">
    <source>
        <dbReference type="Proteomes" id="UP001234178"/>
    </source>
</evidence>
<organism evidence="2 3">
    <name type="scientific">Daphnia magna</name>
    <dbReference type="NCBI Taxonomy" id="35525"/>
    <lineage>
        <taxon>Eukaryota</taxon>
        <taxon>Metazoa</taxon>
        <taxon>Ecdysozoa</taxon>
        <taxon>Arthropoda</taxon>
        <taxon>Crustacea</taxon>
        <taxon>Branchiopoda</taxon>
        <taxon>Diplostraca</taxon>
        <taxon>Cladocera</taxon>
        <taxon>Anomopoda</taxon>
        <taxon>Daphniidae</taxon>
        <taxon>Daphnia</taxon>
    </lineage>
</organism>
<protein>
    <submittedName>
        <fullName evidence="2">Uncharacterized protein</fullName>
    </submittedName>
</protein>
<keyword evidence="3" id="KW-1185">Reference proteome</keyword>
<accession>A0ABR0B9Y9</accession>
<dbReference type="Proteomes" id="UP001234178">
    <property type="component" value="Unassembled WGS sequence"/>
</dbReference>
<feature type="compositionally biased region" description="Basic and acidic residues" evidence="1">
    <location>
        <begin position="59"/>
        <end position="87"/>
    </location>
</feature>
<reference evidence="2 3" key="1">
    <citation type="journal article" date="2023" name="Nucleic Acids Res.">
        <title>The hologenome of Daphnia magna reveals possible DNA methylation and microbiome-mediated evolution of the host genome.</title>
        <authorList>
            <person name="Chaturvedi A."/>
            <person name="Li X."/>
            <person name="Dhandapani V."/>
            <person name="Marshall H."/>
            <person name="Kissane S."/>
            <person name="Cuenca-Cambronero M."/>
            <person name="Asole G."/>
            <person name="Calvet F."/>
            <person name="Ruiz-Romero M."/>
            <person name="Marangio P."/>
            <person name="Guigo R."/>
            <person name="Rago D."/>
            <person name="Mirbahai L."/>
            <person name="Eastwood N."/>
            <person name="Colbourne J.K."/>
            <person name="Zhou J."/>
            <person name="Mallon E."/>
            <person name="Orsini L."/>
        </authorList>
    </citation>
    <scope>NUCLEOTIDE SEQUENCE [LARGE SCALE GENOMIC DNA]</scope>
    <source>
        <strain evidence="2">LRV0_1</strain>
    </source>
</reference>